<evidence type="ECO:0000259" key="9">
    <source>
        <dbReference type="Pfam" id="PF21093"/>
    </source>
</evidence>
<evidence type="ECO:0000256" key="3">
    <source>
        <dbReference type="ARBA" id="ARBA00022816"/>
    </source>
</evidence>
<dbReference type="GO" id="GO:0017056">
    <property type="term" value="F:structural constituent of nuclear pore"/>
    <property type="evidence" value="ECO:0007669"/>
    <property type="project" value="InterPro"/>
</dbReference>
<dbReference type="GO" id="GO:0044611">
    <property type="term" value="C:nuclear pore inner ring"/>
    <property type="evidence" value="ECO:0007669"/>
    <property type="project" value="TreeGrafter"/>
</dbReference>
<keyword evidence="11" id="KW-1185">Reference proteome</keyword>
<evidence type="ECO:0000313" key="10">
    <source>
        <dbReference type="EMBL" id="KAK7696064.1"/>
    </source>
</evidence>
<reference evidence="10 11" key="1">
    <citation type="submission" date="2022-09" db="EMBL/GenBank/DDBJ databases">
        <authorList>
            <person name="Palmer J.M."/>
        </authorList>
    </citation>
    <scope>NUCLEOTIDE SEQUENCE [LARGE SCALE GENOMIC DNA]</scope>
    <source>
        <strain evidence="10 11">DSM 7382</strain>
    </source>
</reference>
<evidence type="ECO:0000256" key="2">
    <source>
        <dbReference type="ARBA" id="ARBA00022448"/>
    </source>
</evidence>
<feature type="domain" description="Nucleoporin Nup188 N-terminal subdomain III" evidence="9">
    <location>
        <begin position="3"/>
        <end position="286"/>
    </location>
</feature>
<dbReference type="GO" id="GO:0006405">
    <property type="term" value="P:RNA export from nucleus"/>
    <property type="evidence" value="ECO:0007669"/>
    <property type="project" value="TreeGrafter"/>
</dbReference>
<name>A0AAW0GX92_9APHY</name>
<dbReference type="EMBL" id="JASBNA010000001">
    <property type="protein sequence ID" value="KAK7696064.1"/>
    <property type="molecule type" value="Genomic_DNA"/>
</dbReference>
<accession>A0AAW0GX92</accession>
<comment type="subcellular location">
    <subcellularLocation>
        <location evidence="1">Nucleus</location>
        <location evidence="1">Nuclear pore complex</location>
    </subcellularLocation>
</comment>
<evidence type="ECO:0000256" key="4">
    <source>
        <dbReference type="ARBA" id="ARBA00022927"/>
    </source>
</evidence>
<evidence type="ECO:0000256" key="8">
    <source>
        <dbReference type="SAM" id="MobiDB-lite"/>
    </source>
</evidence>
<keyword evidence="5" id="KW-0811">Translocation</keyword>
<keyword evidence="2" id="KW-0813">Transport</keyword>
<keyword evidence="3" id="KW-0509">mRNA transport</keyword>
<evidence type="ECO:0000256" key="1">
    <source>
        <dbReference type="ARBA" id="ARBA00004567"/>
    </source>
</evidence>
<sequence>MSLALLGFVQQLFNEASSSVVIVLQEHPKMQQVKEEVLIRATRFVHSEIWIEHVGWKYAHLSDRFEIGRRVSSLYNSILKHSPPEIANAPFSKLSQGISDALLGRATMSTVHPIVSSISSSISVLSHLFASRRYDDARRLIYMMDSHLRLTRTILAYKSRSPYASQICLLEEVLCERGNGNSSGSNSSRTDPIDALAAYVKHRGMGTEVPILAALVLYALCSSLSTCDGMAPTIIGHLSDPEGTVNSFVRIVMHPYDDVTLRWAVWNFITLAVDKEPALANLFVTGHVYTPSIKGKEKDKAEDKDANSKHISALSISIDMLEQWKDLWELNPLALASLMRFLNIVWEHGHEHKAALLSVRQNKAFWDLLTAIIKEELGPVPDYIPETFQIIEGEQHSDLHDAVSVHSLRTIIKSHALNIIGLDVRMAFQAQGDKGASTKPPSYLAIQETLQSTDDLTDLIGEAASRTYDPSLSDDFDSLLQKHFHALVLDQVRVQDPMVEREFGDEFAFSLELTQERLQPFEATIRSEVDIAARKLCAINLNLSLANAQTSLTQSWQYLLIQVVPFLRGVPAVRPTLLALAESLSADLAGEKRSGDMMATVHQARLSLLLALLEVAWFATVETKDEITHFIELVKNIRGIILNSAQSPAKSFLGQVTVSFHRTVLQIAYFCIRHSRTLWLRPKTLNAEQRLAITSTVEYTLIFVIDALRVSFEAARTKLDLDVDQDLELLVAVFEQSTRLDFNSSPNFWLTRCQETDLIQTSLELFSRMDLVGFVDLGLLRTRKQALYAPHVLTFHIALASVPSAAERLASEGILVSYSGNPISDAIKAGSIDVVLPELPNERSPAHTSYCSMLAVVAGVTKALGRHSSYFDSEVSGLVQLWAEQIHRALSWTNSDPLTLPLLEEIEQVVNLFAAIAQNSPLGSRSDAVQKALSFFTNDALLLLQQVNYALTHPNHLASLFEPITSKERSDFEADSQNKCSISSPTDVVDPMRRPFLAKLVHRFFKLSSSLLNALIAVSGAETVLTGEPEDWPSQQTLVVPHSKVVLGEPTSVGTLLELGNCSLDILRALVDRPAMQALTPATSINTKALDVRDSVTVSRRTLESVLFYAVTQLALWLARPDVEPTPNELEGDDNMGVYGRDHHDKDRRPKRQPLTLGERLRRGMSGEMASDVQALLIKARPVMSKSETILVKKSIDLTPVLSRFVQERILS</sequence>
<feature type="region of interest" description="Disordered" evidence="8">
    <location>
        <begin position="1127"/>
        <end position="1157"/>
    </location>
</feature>
<protein>
    <recommendedName>
        <fullName evidence="9">Nucleoporin Nup188 N-terminal subdomain III domain-containing protein</fullName>
    </recommendedName>
</protein>
<evidence type="ECO:0000256" key="7">
    <source>
        <dbReference type="ARBA" id="ARBA00023242"/>
    </source>
</evidence>
<dbReference type="Pfam" id="PF21093">
    <property type="entry name" value="Nup188_N-subdom_III"/>
    <property type="match status" value="1"/>
</dbReference>
<dbReference type="InterPro" id="IPR044840">
    <property type="entry name" value="Nup188"/>
</dbReference>
<dbReference type="GO" id="GO:0051028">
    <property type="term" value="P:mRNA transport"/>
    <property type="evidence" value="ECO:0007669"/>
    <property type="project" value="UniProtKB-KW"/>
</dbReference>
<dbReference type="PANTHER" id="PTHR31431">
    <property type="entry name" value="NUCLEOPORIN NUP188 HOMOLOG"/>
    <property type="match status" value="1"/>
</dbReference>
<proteinExistence type="predicted"/>
<dbReference type="GO" id="GO:0006606">
    <property type="term" value="P:protein import into nucleus"/>
    <property type="evidence" value="ECO:0007669"/>
    <property type="project" value="TreeGrafter"/>
</dbReference>
<keyword evidence="7" id="KW-0539">Nucleus</keyword>
<evidence type="ECO:0000256" key="6">
    <source>
        <dbReference type="ARBA" id="ARBA00023132"/>
    </source>
</evidence>
<organism evidence="10 11">
    <name type="scientific">Cerrena zonata</name>
    <dbReference type="NCBI Taxonomy" id="2478898"/>
    <lineage>
        <taxon>Eukaryota</taxon>
        <taxon>Fungi</taxon>
        <taxon>Dikarya</taxon>
        <taxon>Basidiomycota</taxon>
        <taxon>Agaricomycotina</taxon>
        <taxon>Agaricomycetes</taxon>
        <taxon>Polyporales</taxon>
        <taxon>Cerrenaceae</taxon>
        <taxon>Cerrena</taxon>
    </lineage>
</organism>
<dbReference type="PANTHER" id="PTHR31431:SF1">
    <property type="entry name" value="NUCLEOPORIN NUP188"/>
    <property type="match status" value="1"/>
</dbReference>
<dbReference type="Proteomes" id="UP001385951">
    <property type="component" value="Unassembled WGS sequence"/>
</dbReference>
<evidence type="ECO:0000313" key="11">
    <source>
        <dbReference type="Proteomes" id="UP001385951"/>
    </source>
</evidence>
<gene>
    <name evidence="10" type="ORF">QCA50_000706</name>
</gene>
<dbReference type="InterPro" id="IPR048883">
    <property type="entry name" value="Nup188_N-subdom_III"/>
</dbReference>
<keyword evidence="4" id="KW-0653">Protein transport</keyword>
<dbReference type="Gene3D" id="1.25.10.70">
    <property type="match status" value="1"/>
</dbReference>
<evidence type="ECO:0000256" key="5">
    <source>
        <dbReference type="ARBA" id="ARBA00023010"/>
    </source>
</evidence>
<comment type="caution">
    <text evidence="10">The sequence shown here is derived from an EMBL/GenBank/DDBJ whole genome shotgun (WGS) entry which is preliminary data.</text>
</comment>
<keyword evidence="6" id="KW-0906">Nuclear pore complex</keyword>
<dbReference type="AlphaFoldDB" id="A0AAW0GX92"/>